<protein>
    <recommendedName>
        <fullName evidence="4">Ketoreductase domain-containing protein</fullName>
    </recommendedName>
</protein>
<dbReference type="SMART" id="SM00822">
    <property type="entry name" value="PKS_KR"/>
    <property type="match status" value="1"/>
</dbReference>
<evidence type="ECO:0000256" key="3">
    <source>
        <dbReference type="SAM" id="MobiDB-lite"/>
    </source>
</evidence>
<dbReference type="PANTHER" id="PTHR43775:SF37">
    <property type="entry name" value="SI:DKEY-61P9.11"/>
    <property type="match status" value="1"/>
</dbReference>
<gene>
    <name evidence="5" type="ORF">CK936_32590</name>
</gene>
<proteinExistence type="predicted"/>
<dbReference type="GO" id="GO:0006633">
    <property type="term" value="P:fatty acid biosynthetic process"/>
    <property type="evidence" value="ECO:0007669"/>
    <property type="project" value="TreeGrafter"/>
</dbReference>
<keyword evidence="1" id="KW-0596">Phosphopantetheine</keyword>
<feature type="compositionally biased region" description="Low complexity" evidence="3">
    <location>
        <begin position="669"/>
        <end position="685"/>
    </location>
</feature>
<sequence>MTTAAVAPVRRMVWRAVAQPGLPPEPSARLRGARIVVFGGTPELAGRVAGELRAAGAAAVVAGHGTAGHGGTGRAGTAGADWTVDGEVPDGLVDLTTAGPFVPGEHHDYRDALLRTVGALRACYPHWAATEDADRVFYVAVTYLGGLMGYGDPAGEAPAQPLGGIWAGLAKTLHRELPNCNTRVVDVGPEAAGATGALPSLLARELYRWGLYEVGHRDGRRYGLLARREEPGPETVRLTPGDTVLVSGGGRGIGFECAKSLAKEYGCRVVVTGRQRLPEGTEPWAGLTEEEFKGYERDRLVHRAEGEGLADVRADLARVRSLRDLARNMAEVSGAGLDVVYERCDFTAPGQVADLLGRLGRPLTGVIHNAGVDTPVRLPKKTDEEFLRTVSTKVDSFVTLFQQVRGLPLKFFCNVGSLTGRLGGMTGQLDYGAANDGLARLGLWARHQVPFPVTTLCWPTWDRVGMIANFEATLRYMTALDIDEGLRCWRTELVTGASGEIGFVGPLGRALGPLQARGYPAAPDLPGFAELLPRIFHLGEPHTQVPGRSLTATVALDRAAAPVLGDFLVGGDEAVPVSLLLENAVRAASWLEPEGGPEPGPVSVEDLAVRVGALRLAGPGFLVRRETTGRREGARWVVDVRYLPADGTGDVLARMRVVHDPERTERAAEAPAEAPAAAGAGRRLPGTGGPLRWRGLVLPLARWSEDAAGGRLAELRESVPGDLWTAPSVPASRLPLAALENIWRHTAGRATAVDLLTVARLDLAREGDATAARVRLHGGPDGRDWRIADAGSDRTLLRVTGLAWAPADRAPEHLTQ</sequence>
<dbReference type="PANTHER" id="PTHR43775">
    <property type="entry name" value="FATTY ACID SYNTHASE"/>
    <property type="match status" value="1"/>
</dbReference>
<keyword evidence="2" id="KW-0597">Phosphoprotein</keyword>
<dbReference type="GO" id="GO:0071770">
    <property type="term" value="P:DIM/DIP cell wall layer assembly"/>
    <property type="evidence" value="ECO:0007669"/>
    <property type="project" value="TreeGrafter"/>
</dbReference>
<organism evidence="5 6">
    <name type="scientific">Streptomyces albireticuli</name>
    <dbReference type="NCBI Taxonomy" id="1940"/>
    <lineage>
        <taxon>Bacteria</taxon>
        <taxon>Bacillati</taxon>
        <taxon>Actinomycetota</taxon>
        <taxon>Actinomycetes</taxon>
        <taxon>Kitasatosporales</taxon>
        <taxon>Streptomycetaceae</taxon>
        <taxon>Streptomyces</taxon>
    </lineage>
</organism>
<evidence type="ECO:0000313" key="5">
    <source>
        <dbReference type="EMBL" id="PAU44851.1"/>
    </source>
</evidence>
<name>A0A2A2CZZ9_9ACTN</name>
<dbReference type="RefSeq" id="WP_095584548.1">
    <property type="nucleotide sequence ID" value="NZ_JAJQQQ010000007.1"/>
</dbReference>
<dbReference type="EMBL" id="NSJV01000610">
    <property type="protein sequence ID" value="PAU44851.1"/>
    <property type="molecule type" value="Genomic_DNA"/>
</dbReference>
<feature type="domain" description="Ketoreductase" evidence="4">
    <location>
        <begin position="242"/>
        <end position="464"/>
    </location>
</feature>
<keyword evidence="6" id="KW-1185">Reference proteome</keyword>
<dbReference type="Proteomes" id="UP000218944">
    <property type="component" value="Unassembled WGS sequence"/>
</dbReference>
<evidence type="ECO:0000259" key="4">
    <source>
        <dbReference type="SMART" id="SM00822"/>
    </source>
</evidence>
<evidence type="ECO:0000256" key="2">
    <source>
        <dbReference type="ARBA" id="ARBA00022553"/>
    </source>
</evidence>
<dbReference type="Gene3D" id="3.40.50.720">
    <property type="entry name" value="NAD(P)-binding Rossmann-like Domain"/>
    <property type="match status" value="1"/>
</dbReference>
<feature type="region of interest" description="Disordered" evidence="3">
    <location>
        <begin position="663"/>
        <end position="686"/>
    </location>
</feature>
<dbReference type="GO" id="GO:0005886">
    <property type="term" value="C:plasma membrane"/>
    <property type="evidence" value="ECO:0007669"/>
    <property type="project" value="TreeGrafter"/>
</dbReference>
<dbReference type="SUPFAM" id="SSF51735">
    <property type="entry name" value="NAD(P)-binding Rossmann-fold domains"/>
    <property type="match status" value="2"/>
</dbReference>
<evidence type="ECO:0000256" key="1">
    <source>
        <dbReference type="ARBA" id="ARBA00022450"/>
    </source>
</evidence>
<dbReference type="InterPro" id="IPR013968">
    <property type="entry name" value="PKS_KR"/>
</dbReference>
<accession>A0A2A2CZZ9</accession>
<dbReference type="InterPro" id="IPR036291">
    <property type="entry name" value="NAD(P)-bd_dom_sf"/>
</dbReference>
<reference evidence="5 6" key="1">
    <citation type="submission" date="2017-08" db="EMBL/GenBank/DDBJ databases">
        <title>Genome sequence of Streptomyces albireticuli NRRL B-1670.</title>
        <authorList>
            <person name="Graham D.E."/>
            <person name="Mahan K.M."/>
            <person name="Klingeman D.M."/>
            <person name="Hettich R.L."/>
            <person name="Parry R.J."/>
            <person name="Spain J.C."/>
        </authorList>
    </citation>
    <scope>NUCLEOTIDE SEQUENCE [LARGE SCALE GENOMIC DNA]</scope>
    <source>
        <strain evidence="5 6">NRRL B-1670</strain>
    </source>
</reference>
<comment type="caution">
    <text evidence="5">The sequence shown here is derived from an EMBL/GenBank/DDBJ whole genome shotgun (WGS) entry which is preliminary data.</text>
</comment>
<dbReference type="AlphaFoldDB" id="A0A2A2CZZ9"/>
<dbReference type="GO" id="GO:0005737">
    <property type="term" value="C:cytoplasm"/>
    <property type="evidence" value="ECO:0007669"/>
    <property type="project" value="TreeGrafter"/>
</dbReference>
<dbReference type="GO" id="GO:0004312">
    <property type="term" value="F:fatty acid synthase activity"/>
    <property type="evidence" value="ECO:0007669"/>
    <property type="project" value="TreeGrafter"/>
</dbReference>
<evidence type="ECO:0000313" key="6">
    <source>
        <dbReference type="Proteomes" id="UP000218944"/>
    </source>
</evidence>
<dbReference type="InterPro" id="IPR050091">
    <property type="entry name" value="PKS_NRPS_Biosynth_Enz"/>
</dbReference>
<dbReference type="InterPro" id="IPR057326">
    <property type="entry name" value="KR_dom"/>
</dbReference>
<dbReference type="Pfam" id="PF08659">
    <property type="entry name" value="KR"/>
    <property type="match status" value="1"/>
</dbReference>